<sequence>MNNSTRHLRCNGANSEEEYPLRFRVRILSTPFTDTTKVILVMVVKSGGTVRGEHHPAEHRPAWVCEYEETLRSEWSWKEGSYQPIFL</sequence>
<name>A0A0W4ZHA7_PNEC8</name>
<keyword evidence="2" id="KW-1185">Reference proteome</keyword>
<reference evidence="2" key="1">
    <citation type="journal article" date="2016" name="Nat. Commun.">
        <title>Genome analysis of three Pneumocystis species reveals adaptation mechanisms to life exclusively in mammalian hosts.</title>
        <authorList>
            <person name="Ma L."/>
            <person name="Chen Z."/>
            <person name="Huang D.W."/>
            <person name="Kutty G."/>
            <person name="Ishihara M."/>
            <person name="Wang H."/>
            <person name="Abouelleil A."/>
            <person name="Bishop L."/>
            <person name="Davey E."/>
            <person name="Deng R."/>
            <person name="Deng X."/>
            <person name="Fan L."/>
            <person name="Fantoni G."/>
            <person name="Fitzgerald M."/>
            <person name="Gogineni E."/>
            <person name="Goldberg J.M."/>
            <person name="Handley G."/>
            <person name="Hu X."/>
            <person name="Huber C."/>
            <person name="Jiao X."/>
            <person name="Jones K."/>
            <person name="Levin J.Z."/>
            <person name="Liu Y."/>
            <person name="Macdonald P."/>
            <person name="Melnikov A."/>
            <person name="Raley C."/>
            <person name="Sassi M."/>
            <person name="Sherman B.T."/>
            <person name="Song X."/>
            <person name="Sykes S."/>
            <person name="Tran B."/>
            <person name="Walsh L."/>
            <person name="Xia Y."/>
            <person name="Yang J."/>
            <person name="Young S."/>
            <person name="Zeng Q."/>
            <person name="Zheng X."/>
            <person name="Stephens R."/>
            <person name="Nusbaum C."/>
            <person name="Birren B.W."/>
            <person name="Azadi P."/>
            <person name="Lempicki R.A."/>
            <person name="Cuomo C.A."/>
            <person name="Kovacs J.A."/>
        </authorList>
    </citation>
    <scope>NUCLEOTIDE SEQUENCE [LARGE SCALE GENOMIC DNA]</scope>
    <source>
        <strain evidence="2">B80</strain>
    </source>
</reference>
<dbReference type="GeneID" id="28936946"/>
<evidence type="ECO:0000313" key="1">
    <source>
        <dbReference type="EMBL" id="KTW27749.1"/>
    </source>
</evidence>
<dbReference type="AlphaFoldDB" id="A0A0W4ZHA7"/>
<dbReference type="VEuPathDB" id="FungiDB:T552_02188"/>
<accession>A0A0W4ZHA7</accession>
<dbReference type="EMBL" id="LFVZ01000009">
    <property type="protein sequence ID" value="KTW27749.1"/>
    <property type="molecule type" value="Genomic_DNA"/>
</dbReference>
<evidence type="ECO:0000313" key="2">
    <source>
        <dbReference type="Proteomes" id="UP000054454"/>
    </source>
</evidence>
<protein>
    <submittedName>
        <fullName evidence="1">Uncharacterized protein</fullName>
    </submittedName>
</protein>
<dbReference type="Proteomes" id="UP000054454">
    <property type="component" value="Unassembled WGS sequence"/>
</dbReference>
<proteinExistence type="predicted"/>
<gene>
    <name evidence="1" type="ORF">T552_02188</name>
</gene>
<dbReference type="RefSeq" id="XP_018225631.1">
    <property type="nucleotide sequence ID" value="XM_018370743.1"/>
</dbReference>
<comment type="caution">
    <text evidence="1">The sequence shown here is derived from an EMBL/GenBank/DDBJ whole genome shotgun (WGS) entry which is preliminary data.</text>
</comment>
<organism evidence="1 2">
    <name type="scientific">Pneumocystis carinii (strain B80)</name>
    <name type="common">Rat pneumocystis pneumonia agent</name>
    <name type="synonym">Pneumocystis carinii f. sp. carinii</name>
    <dbReference type="NCBI Taxonomy" id="1408658"/>
    <lineage>
        <taxon>Eukaryota</taxon>
        <taxon>Fungi</taxon>
        <taxon>Dikarya</taxon>
        <taxon>Ascomycota</taxon>
        <taxon>Taphrinomycotina</taxon>
        <taxon>Pneumocystomycetes</taxon>
        <taxon>Pneumocystaceae</taxon>
        <taxon>Pneumocystis</taxon>
    </lineage>
</organism>